<evidence type="ECO:0000313" key="7">
    <source>
        <dbReference type="EMBL" id="BAP34738.1"/>
    </source>
</evidence>
<dbReference type="GO" id="GO:0003700">
    <property type="term" value="F:DNA-binding transcription factor activity"/>
    <property type="evidence" value="ECO:0007669"/>
    <property type="project" value="TreeGrafter"/>
</dbReference>
<evidence type="ECO:0000256" key="1">
    <source>
        <dbReference type="ARBA" id="ARBA00023015"/>
    </source>
</evidence>
<dbReference type="Gene3D" id="1.10.10.60">
    <property type="entry name" value="Homeodomain-like"/>
    <property type="match status" value="1"/>
</dbReference>
<dbReference type="AlphaFoldDB" id="A0A077KUZ4"/>
<accession>A0A077KUZ4</accession>
<gene>
    <name evidence="7" type="primary">idnR2</name>
</gene>
<sequence length="282" mass="30565">MTVSRRNKESQVKTLEVLWGSEPGRSARGPKRGLSVEKIAAAAIKIADEKGLDGLSMQHVAGHLGYTAMSLYRYVPGKEQLVDIVYDRALGPPPGREDSAETADAATAPAGEGERDWRSGVYRWVRAMLGVYHSHPWLLDITTSAPPLGPNQLAWFDALLQEVSDIGLGDDEMVHLVLFVTGAVRDLARTSSEIAQSPDRTGVSVEQMAEGYSHALKDLADGTRFPALSRVVAAGVFEPTEVPYNDIVPSLEFGLRRLLDGVEAHVRTRRTARPAEPGTTAV</sequence>
<dbReference type="PANTHER" id="PTHR30055:SF151">
    <property type="entry name" value="TRANSCRIPTIONAL REGULATORY PROTEIN"/>
    <property type="match status" value="1"/>
</dbReference>
<proteinExistence type="predicted"/>
<organism evidence="7">
    <name type="scientific">Streptomyces sp. ML694-90F3</name>
    <dbReference type="NCBI Taxonomy" id="1265536"/>
    <lineage>
        <taxon>Bacteria</taxon>
        <taxon>Bacillati</taxon>
        <taxon>Actinomycetota</taxon>
        <taxon>Actinomycetes</taxon>
        <taxon>Kitasatosporales</taxon>
        <taxon>Streptomycetaceae</taxon>
        <taxon>Streptomyces</taxon>
    </lineage>
</organism>
<dbReference type="PROSITE" id="PS50977">
    <property type="entry name" value="HTH_TETR_2"/>
    <property type="match status" value="1"/>
</dbReference>
<dbReference type="InterPro" id="IPR004111">
    <property type="entry name" value="Repressor_TetR_C"/>
</dbReference>
<keyword evidence="1" id="KW-0805">Transcription regulation</keyword>
<dbReference type="GO" id="GO:0000976">
    <property type="term" value="F:transcription cis-regulatory region binding"/>
    <property type="evidence" value="ECO:0007669"/>
    <property type="project" value="TreeGrafter"/>
</dbReference>
<dbReference type="SUPFAM" id="SSF46689">
    <property type="entry name" value="Homeodomain-like"/>
    <property type="match status" value="1"/>
</dbReference>
<evidence type="ECO:0000256" key="2">
    <source>
        <dbReference type="ARBA" id="ARBA00023125"/>
    </source>
</evidence>
<evidence type="ECO:0000256" key="5">
    <source>
        <dbReference type="SAM" id="MobiDB-lite"/>
    </source>
</evidence>
<dbReference type="Pfam" id="PF00440">
    <property type="entry name" value="TetR_N"/>
    <property type="match status" value="1"/>
</dbReference>
<keyword evidence="2 4" id="KW-0238">DNA-binding</keyword>
<name>A0A077KUZ4_9ACTN</name>
<dbReference type="SUPFAM" id="SSF48498">
    <property type="entry name" value="Tetracyclin repressor-like, C-terminal domain"/>
    <property type="match status" value="1"/>
</dbReference>
<keyword evidence="3" id="KW-0804">Transcription</keyword>
<dbReference type="Pfam" id="PF02909">
    <property type="entry name" value="TetR_C_1"/>
    <property type="match status" value="1"/>
</dbReference>
<dbReference type="InterPro" id="IPR050109">
    <property type="entry name" value="HTH-type_TetR-like_transc_reg"/>
</dbReference>
<reference evidence="7" key="1">
    <citation type="journal article" date="2013" name="J. Antibiot.">
        <title>Identification of the incednine biosynthetic gene cluster: characterization of novel beta-glutamate-beta-decarboxylase IdnL3.</title>
        <authorList>
            <person name="Takaishi M."/>
            <person name="Kudo F."/>
            <person name="Eguchi T."/>
        </authorList>
    </citation>
    <scope>NUCLEOTIDE SEQUENCE</scope>
    <source>
        <strain evidence="7">ML694-90F3</strain>
    </source>
</reference>
<dbReference type="InterPro" id="IPR009057">
    <property type="entry name" value="Homeodomain-like_sf"/>
</dbReference>
<dbReference type="GO" id="GO:0045892">
    <property type="term" value="P:negative regulation of DNA-templated transcription"/>
    <property type="evidence" value="ECO:0007669"/>
    <property type="project" value="InterPro"/>
</dbReference>
<dbReference type="EMBL" id="AB767280">
    <property type="protein sequence ID" value="BAP34738.1"/>
    <property type="molecule type" value="Genomic_DNA"/>
</dbReference>
<feature type="region of interest" description="Disordered" evidence="5">
    <location>
        <begin position="92"/>
        <end position="113"/>
    </location>
</feature>
<dbReference type="Gene3D" id="1.10.357.10">
    <property type="entry name" value="Tetracycline Repressor, domain 2"/>
    <property type="match status" value="1"/>
</dbReference>
<evidence type="ECO:0000256" key="3">
    <source>
        <dbReference type="ARBA" id="ARBA00023163"/>
    </source>
</evidence>
<dbReference type="PANTHER" id="PTHR30055">
    <property type="entry name" value="HTH-TYPE TRANSCRIPTIONAL REGULATOR RUTR"/>
    <property type="match status" value="1"/>
</dbReference>
<feature type="compositionally biased region" description="Low complexity" evidence="5">
    <location>
        <begin position="102"/>
        <end position="111"/>
    </location>
</feature>
<protein>
    <submittedName>
        <fullName evidence="7">Regulatory protein TetR</fullName>
    </submittedName>
</protein>
<feature type="domain" description="HTH tetR-type" evidence="6">
    <location>
        <begin position="33"/>
        <end position="93"/>
    </location>
</feature>
<dbReference type="InterPro" id="IPR001647">
    <property type="entry name" value="HTH_TetR"/>
</dbReference>
<evidence type="ECO:0000256" key="4">
    <source>
        <dbReference type="PROSITE-ProRule" id="PRU00335"/>
    </source>
</evidence>
<feature type="DNA-binding region" description="H-T-H motif" evidence="4">
    <location>
        <begin position="56"/>
        <end position="75"/>
    </location>
</feature>
<dbReference type="InterPro" id="IPR036271">
    <property type="entry name" value="Tet_transcr_reg_TetR-rel_C_sf"/>
</dbReference>
<evidence type="ECO:0000259" key="6">
    <source>
        <dbReference type="PROSITE" id="PS50977"/>
    </source>
</evidence>